<gene>
    <name evidence="3" type="ORF">VU00_10573</name>
    <name evidence="4" type="ORF">VU01_11513</name>
</gene>
<dbReference type="Proteomes" id="UP000287615">
    <property type="component" value="Unassembled WGS sequence"/>
</dbReference>
<keyword evidence="1" id="KW-0732">Signal</keyword>
<dbReference type="PANTHER" id="PTHR35812:SF1">
    <property type="entry name" value="LIPOPROTEIN"/>
    <property type="match status" value="1"/>
</dbReference>
<evidence type="ECO:0000313" key="4">
    <source>
        <dbReference type="EMBL" id="RWX51362.1"/>
    </source>
</evidence>
<accession>A0A444JBS6</accession>
<dbReference type="Pfam" id="PF07603">
    <property type="entry name" value="Lcl_C"/>
    <property type="match status" value="1"/>
</dbReference>
<evidence type="ECO:0000313" key="3">
    <source>
        <dbReference type="EMBL" id="RWX50560.1"/>
    </source>
</evidence>
<dbReference type="EMBL" id="MTKS01000151">
    <property type="protein sequence ID" value="RWX51362.1"/>
    <property type="molecule type" value="Genomic_DNA"/>
</dbReference>
<protein>
    <recommendedName>
        <fullName evidence="2">Lcl C-terminal domain-containing protein</fullName>
    </recommendedName>
</protein>
<feature type="domain" description="Lcl C-terminal" evidence="2">
    <location>
        <begin position="41"/>
        <end position="164"/>
    </location>
</feature>
<proteinExistence type="predicted"/>
<organism evidence="3 5">
    <name type="scientific">Candidatus Electrothrix marina</name>
    <dbReference type="NCBI Taxonomy" id="1859130"/>
    <lineage>
        <taxon>Bacteria</taxon>
        <taxon>Pseudomonadati</taxon>
        <taxon>Thermodesulfobacteriota</taxon>
        <taxon>Desulfobulbia</taxon>
        <taxon>Desulfobulbales</taxon>
        <taxon>Desulfobulbaceae</taxon>
        <taxon>Candidatus Electrothrix</taxon>
    </lineage>
</organism>
<dbReference type="InterPro" id="IPR011460">
    <property type="entry name" value="Lcl_C"/>
</dbReference>
<name>A0A444JBS6_9BACT</name>
<keyword evidence="6" id="KW-1185">Reference proteome</keyword>
<sequence>MRLFILIVSLLFIATGSAFAGCDDFPASTPTSQFTVDSTNKTVVDTKTGLMWKQCLEGDSACSGISVPTYNFAGAVGQVATANSGSFAGFTDWRLPNIKELQSIVEEQCSNPAINSTVFPGNPPAEVLSNSPCTGASCNAGSWWTIGFTAGAMLSNTNAHVRLVLDVPVQ</sequence>
<dbReference type="AlphaFoldDB" id="A0A444JBS6"/>
<feature type="chain" id="PRO_5038237813" description="Lcl C-terminal domain-containing protein" evidence="1">
    <location>
        <begin position="21"/>
        <end position="170"/>
    </location>
</feature>
<dbReference type="PROSITE" id="PS51257">
    <property type="entry name" value="PROKAR_LIPOPROTEIN"/>
    <property type="match status" value="1"/>
</dbReference>
<evidence type="ECO:0000256" key="1">
    <source>
        <dbReference type="SAM" id="SignalP"/>
    </source>
</evidence>
<dbReference type="PANTHER" id="PTHR35812">
    <property type="entry name" value="LIPOPROTEIN"/>
    <property type="match status" value="1"/>
</dbReference>
<feature type="signal peptide" evidence="1">
    <location>
        <begin position="1"/>
        <end position="20"/>
    </location>
</feature>
<reference evidence="5 6" key="1">
    <citation type="submission" date="2017-01" db="EMBL/GenBank/DDBJ databases">
        <title>The cable genome- insights into the physiology and evolution of filamentous bacteria capable of sulfide oxidation via long distance electron transfer.</title>
        <authorList>
            <person name="Schreiber L."/>
            <person name="Bjerg J.T."/>
            <person name="Boggild A."/>
            <person name="Van De Vossenberg J."/>
            <person name="Meysman F."/>
            <person name="Nielsen L.P."/>
            <person name="Schramm A."/>
            <person name="Kjeldsen K.U."/>
        </authorList>
    </citation>
    <scope>NUCLEOTIDE SEQUENCE [LARGE SCALE GENOMIC DNA]</scope>
    <source>
        <strain evidence="3">A3</strain>
        <strain evidence="4">A5</strain>
    </source>
</reference>
<dbReference type="Proteomes" id="UP000288892">
    <property type="component" value="Unassembled WGS sequence"/>
</dbReference>
<evidence type="ECO:0000313" key="6">
    <source>
        <dbReference type="Proteomes" id="UP000288892"/>
    </source>
</evidence>
<comment type="caution">
    <text evidence="3">The sequence shown here is derived from an EMBL/GenBank/DDBJ whole genome shotgun (WGS) entry which is preliminary data.</text>
</comment>
<evidence type="ECO:0000259" key="2">
    <source>
        <dbReference type="Pfam" id="PF07603"/>
    </source>
</evidence>
<evidence type="ECO:0000313" key="5">
    <source>
        <dbReference type="Proteomes" id="UP000287615"/>
    </source>
</evidence>
<dbReference type="EMBL" id="MTKR01000057">
    <property type="protein sequence ID" value="RWX50560.1"/>
    <property type="molecule type" value="Genomic_DNA"/>
</dbReference>